<reference evidence="2 3" key="1">
    <citation type="submission" date="2024-02" db="EMBL/GenBank/DDBJ databases">
        <title>First draft genome assembly of two strains of Seiridium cardinale.</title>
        <authorList>
            <person name="Emiliani G."/>
            <person name="Scali E."/>
        </authorList>
    </citation>
    <scope>NUCLEOTIDE SEQUENCE [LARGE SCALE GENOMIC DNA]</scope>
    <source>
        <strain evidence="2 3">BM-138-000479</strain>
    </source>
</reference>
<dbReference type="PANTHER" id="PTHR34598">
    <property type="entry name" value="BLL6449 PROTEIN"/>
    <property type="match status" value="1"/>
</dbReference>
<dbReference type="Proteomes" id="UP001465668">
    <property type="component" value="Unassembled WGS sequence"/>
</dbReference>
<accession>A0ABR2X893</accession>
<comment type="caution">
    <text evidence="2">The sequence shown here is derived from an EMBL/GenBank/DDBJ whole genome shotgun (WGS) entry which is preliminary data.</text>
</comment>
<gene>
    <name evidence="2" type="ORF">SCAR479_13367</name>
</gene>
<evidence type="ECO:0000313" key="2">
    <source>
        <dbReference type="EMBL" id="KAK9769977.1"/>
    </source>
</evidence>
<name>A0ABR2X893_9PEZI</name>
<protein>
    <submittedName>
        <fullName evidence="2">Uncharacterized protein</fullName>
    </submittedName>
</protein>
<sequence>MELASLRYLEWKDLFNHEKPFQVLIDVPEHSEDQRQSNLTFHDGQIEKIRDARSSITDYKLDIHGFQFIRHDTKLQPNDFLSKKQVESKYLPECEALIHQNMNNVDRVHFYNWLVRDSDPSPNEGRSINLNDPLAKLGPARVVHIDQTSQSAVERVLMELPEQGEQLLRGRLQLINLWRPINGPVQMWPLALCDGRSVSKACLVESDRVRRNYTGGTTFILEEPCRRWHYLSKQGVNEVTIFKNFDSKSDVTPYAPHTSFQVSSPPPNARSRQSIEVRAMVFTYAEDDHKHGKLE</sequence>
<evidence type="ECO:0000256" key="1">
    <source>
        <dbReference type="ARBA" id="ARBA00023604"/>
    </source>
</evidence>
<dbReference type="PANTHER" id="PTHR34598:SF3">
    <property type="entry name" value="OXIDOREDUCTASE AN1597"/>
    <property type="match status" value="1"/>
</dbReference>
<dbReference type="EMBL" id="JARVKM010000105">
    <property type="protein sequence ID" value="KAK9769977.1"/>
    <property type="molecule type" value="Genomic_DNA"/>
</dbReference>
<proteinExistence type="inferred from homology"/>
<organism evidence="2 3">
    <name type="scientific">Seiridium cardinale</name>
    <dbReference type="NCBI Taxonomy" id="138064"/>
    <lineage>
        <taxon>Eukaryota</taxon>
        <taxon>Fungi</taxon>
        <taxon>Dikarya</taxon>
        <taxon>Ascomycota</taxon>
        <taxon>Pezizomycotina</taxon>
        <taxon>Sordariomycetes</taxon>
        <taxon>Xylariomycetidae</taxon>
        <taxon>Amphisphaeriales</taxon>
        <taxon>Sporocadaceae</taxon>
        <taxon>Seiridium</taxon>
    </lineage>
</organism>
<dbReference type="NCBIfam" id="NF041278">
    <property type="entry name" value="CmcJ_NvfI_EfuI"/>
    <property type="match status" value="1"/>
</dbReference>
<evidence type="ECO:0000313" key="3">
    <source>
        <dbReference type="Proteomes" id="UP001465668"/>
    </source>
</evidence>
<dbReference type="InterPro" id="IPR044053">
    <property type="entry name" value="AsaB-like"/>
</dbReference>
<comment type="similarity">
    <text evidence="1">Belongs to the asaB hydroxylase/desaturase family.</text>
</comment>
<keyword evidence="3" id="KW-1185">Reference proteome</keyword>